<sequence length="109" mass="12613">MLLSKHKAWLKLAEMFEPGKRLPTLSPSGLYLSRGDLNQRVGGVCIGTLYLSTRGWISKPRELEMDRDLRLHFKPPKSHHGYFWPPRTHRKERATMCGFMAAIAGRRHE</sequence>
<proteinExistence type="predicted"/>
<gene>
    <name evidence="1" type="ORF">LCGC14_1204090</name>
</gene>
<dbReference type="AlphaFoldDB" id="A0A0F9NYF9"/>
<comment type="caution">
    <text evidence="1">The sequence shown here is derived from an EMBL/GenBank/DDBJ whole genome shotgun (WGS) entry which is preliminary data.</text>
</comment>
<accession>A0A0F9NYF9</accession>
<dbReference type="EMBL" id="LAZR01006213">
    <property type="protein sequence ID" value="KKM93880.1"/>
    <property type="molecule type" value="Genomic_DNA"/>
</dbReference>
<protein>
    <submittedName>
        <fullName evidence="1">Uncharacterized protein</fullName>
    </submittedName>
</protein>
<name>A0A0F9NYF9_9ZZZZ</name>
<organism evidence="1">
    <name type="scientific">marine sediment metagenome</name>
    <dbReference type="NCBI Taxonomy" id="412755"/>
    <lineage>
        <taxon>unclassified sequences</taxon>
        <taxon>metagenomes</taxon>
        <taxon>ecological metagenomes</taxon>
    </lineage>
</organism>
<reference evidence="1" key="1">
    <citation type="journal article" date="2015" name="Nature">
        <title>Complex archaea that bridge the gap between prokaryotes and eukaryotes.</title>
        <authorList>
            <person name="Spang A."/>
            <person name="Saw J.H."/>
            <person name="Jorgensen S.L."/>
            <person name="Zaremba-Niedzwiedzka K."/>
            <person name="Martijn J."/>
            <person name="Lind A.E."/>
            <person name="van Eijk R."/>
            <person name="Schleper C."/>
            <person name="Guy L."/>
            <person name="Ettema T.J."/>
        </authorList>
    </citation>
    <scope>NUCLEOTIDE SEQUENCE</scope>
</reference>
<evidence type="ECO:0000313" key="1">
    <source>
        <dbReference type="EMBL" id="KKM93880.1"/>
    </source>
</evidence>